<protein>
    <submittedName>
        <fullName evidence="1">Uncharacterized protein</fullName>
    </submittedName>
</protein>
<evidence type="ECO:0000313" key="1">
    <source>
        <dbReference type="EMBL" id="QCU90985.1"/>
    </source>
</evidence>
<proteinExistence type="predicted"/>
<organism evidence="1 2">
    <name type="scientific">Thiomicrorhabdus sediminis</name>
    <dbReference type="NCBI Taxonomy" id="2580412"/>
    <lineage>
        <taxon>Bacteria</taxon>
        <taxon>Pseudomonadati</taxon>
        <taxon>Pseudomonadota</taxon>
        <taxon>Gammaproteobacteria</taxon>
        <taxon>Thiotrichales</taxon>
        <taxon>Piscirickettsiaceae</taxon>
        <taxon>Thiomicrorhabdus</taxon>
    </lineage>
</organism>
<dbReference type="KEGG" id="thig:FE785_10300"/>
<keyword evidence="2" id="KW-1185">Reference proteome</keyword>
<reference evidence="1 2" key="1">
    <citation type="submission" date="2019-05" db="EMBL/GenBank/DDBJ databases">
        <title>Thiomicrorhabdus sediminis sp. nov, a novel sulfur-oxidizing bacterium isolated from coastal sediment.</title>
        <authorList>
            <person name="Liu X."/>
        </authorList>
    </citation>
    <scope>NUCLEOTIDE SEQUENCE [LARGE SCALE GENOMIC DNA]</scope>
    <source>
        <strain evidence="1 2">G1</strain>
    </source>
</reference>
<name>A0A4P9K7C5_9GAMM</name>
<dbReference type="AlphaFoldDB" id="A0A4P9K7C5"/>
<dbReference type="EMBL" id="CP040602">
    <property type="protein sequence ID" value="QCU90985.1"/>
    <property type="molecule type" value="Genomic_DNA"/>
</dbReference>
<dbReference type="Proteomes" id="UP000304864">
    <property type="component" value="Chromosome"/>
</dbReference>
<dbReference type="RefSeq" id="WP_138565659.1">
    <property type="nucleotide sequence ID" value="NZ_CP040602.1"/>
</dbReference>
<gene>
    <name evidence="1" type="ORF">FE785_10300</name>
</gene>
<sequence length="123" mass="13728">MLKINSNTKKLIALILATQLLLAMFFANFHLGMTEHEFGEKSHYHLSLNDHNHHQDTDYFNAIAESFSHEHHHAGEIHIHLNLIASTSSVLTPLIPPSSEVIPLLTSEIGSFSHQPLLPPPNA</sequence>
<accession>A0A4P9K7C5</accession>
<evidence type="ECO:0000313" key="2">
    <source>
        <dbReference type="Proteomes" id="UP000304864"/>
    </source>
</evidence>